<keyword evidence="1 5" id="KW-0805">Transcription regulation</keyword>
<feature type="domain" description="RNA polymerase sigma-70" evidence="7">
    <location>
        <begin position="329"/>
        <end position="355"/>
    </location>
</feature>
<keyword evidence="11" id="KW-1185">Reference proteome</keyword>
<keyword evidence="2 5" id="KW-0731">Sigma factor</keyword>
<gene>
    <name evidence="8" type="ORF">JD108_01695</name>
    <name evidence="9" type="ORF">KDJ56_01695</name>
</gene>
<dbReference type="Pfam" id="PF04542">
    <property type="entry name" value="Sigma70_r2"/>
    <property type="match status" value="1"/>
</dbReference>
<evidence type="ECO:0000256" key="5">
    <source>
        <dbReference type="RuleBase" id="RU362124"/>
    </source>
</evidence>
<proteinExistence type="inferred from homology"/>
<dbReference type="EMBL" id="CP073708">
    <property type="protein sequence ID" value="QUO41811.1"/>
    <property type="molecule type" value="Genomic_DNA"/>
</dbReference>
<dbReference type="GO" id="GO:0006352">
    <property type="term" value="P:DNA-templated transcription initiation"/>
    <property type="evidence" value="ECO:0007669"/>
    <property type="project" value="InterPro"/>
</dbReference>
<evidence type="ECO:0000256" key="4">
    <source>
        <dbReference type="ARBA" id="ARBA00023163"/>
    </source>
</evidence>
<dbReference type="InterPro" id="IPR013325">
    <property type="entry name" value="RNA_pol_sigma_r2"/>
</dbReference>
<evidence type="ECO:0000256" key="1">
    <source>
        <dbReference type="ARBA" id="ARBA00023015"/>
    </source>
</evidence>
<evidence type="ECO:0000259" key="7">
    <source>
        <dbReference type="PROSITE" id="PS00716"/>
    </source>
</evidence>
<dbReference type="EMBL" id="CP066308">
    <property type="protein sequence ID" value="QQE74727.1"/>
    <property type="molecule type" value="Genomic_DNA"/>
</dbReference>
<dbReference type="PANTHER" id="PTHR30603:SF47">
    <property type="entry name" value="RNA POLYMERASE SIGMA FACTOR SIGD, CHLOROPLASTIC"/>
    <property type="match status" value="1"/>
</dbReference>
<dbReference type="InterPro" id="IPR050239">
    <property type="entry name" value="Sigma-70_RNA_pol_init_factors"/>
</dbReference>
<evidence type="ECO:0000256" key="3">
    <source>
        <dbReference type="ARBA" id="ARBA00023125"/>
    </source>
</evidence>
<dbReference type="PANTHER" id="PTHR30603">
    <property type="entry name" value="RNA POLYMERASE SIGMA FACTOR RPO"/>
    <property type="match status" value="1"/>
</dbReference>
<protein>
    <recommendedName>
        <fullName evidence="5">RNA polymerase sigma factor</fullName>
    </recommendedName>
</protein>
<dbReference type="NCBIfam" id="TIGR02937">
    <property type="entry name" value="sigma70-ECF"/>
    <property type="match status" value="1"/>
</dbReference>
<dbReference type="InterPro" id="IPR014284">
    <property type="entry name" value="RNA_pol_sigma-70_dom"/>
</dbReference>
<dbReference type="GO" id="GO:0016987">
    <property type="term" value="F:sigma factor activity"/>
    <property type="evidence" value="ECO:0007669"/>
    <property type="project" value="UniProtKB-KW"/>
</dbReference>
<dbReference type="InterPro" id="IPR036388">
    <property type="entry name" value="WH-like_DNA-bd_sf"/>
</dbReference>
<dbReference type="GO" id="GO:0003677">
    <property type="term" value="F:DNA binding"/>
    <property type="evidence" value="ECO:0007669"/>
    <property type="project" value="UniProtKB-KW"/>
</dbReference>
<comment type="similarity">
    <text evidence="5">Belongs to the sigma-70 factor family.</text>
</comment>
<name>A0A7T5ELG6_9BACL</name>
<keyword evidence="4 5" id="KW-0804">Transcription</keyword>
<accession>A0A7T5ELG6</accession>
<feature type="domain" description="RNA polymerase sigma-70" evidence="6">
    <location>
        <begin position="146"/>
        <end position="159"/>
    </location>
</feature>
<dbReference type="RefSeq" id="WP_198828297.1">
    <property type="nucleotide sequence ID" value="NZ_CP066308.1"/>
</dbReference>
<keyword evidence="3 5" id="KW-0238">DNA-binding</keyword>
<dbReference type="Proteomes" id="UP000677234">
    <property type="component" value="Chromosome"/>
</dbReference>
<dbReference type="Gene3D" id="1.10.601.10">
    <property type="entry name" value="RNA Polymerase Primary Sigma Factor"/>
    <property type="match status" value="1"/>
</dbReference>
<evidence type="ECO:0000313" key="9">
    <source>
        <dbReference type="EMBL" id="QUO41811.1"/>
    </source>
</evidence>
<evidence type="ECO:0000313" key="10">
    <source>
        <dbReference type="Proteomes" id="UP000595847"/>
    </source>
</evidence>
<dbReference type="SUPFAM" id="SSF88946">
    <property type="entry name" value="Sigma2 domain of RNA polymerase sigma factors"/>
    <property type="match status" value="1"/>
</dbReference>
<dbReference type="InterPro" id="IPR000943">
    <property type="entry name" value="RNA_pol_sigma70"/>
</dbReference>
<dbReference type="PRINTS" id="PR00046">
    <property type="entry name" value="SIGMA70FCT"/>
</dbReference>
<dbReference type="PROSITE" id="PS00715">
    <property type="entry name" value="SIGMA70_1"/>
    <property type="match status" value="1"/>
</dbReference>
<evidence type="ECO:0000259" key="6">
    <source>
        <dbReference type="PROSITE" id="PS00715"/>
    </source>
</evidence>
<reference evidence="8 10" key="1">
    <citation type="submission" date="2020-12" db="EMBL/GenBank/DDBJ databases">
        <title>strain FJAT-54423T represents a novel species of the genus Brevibacillus.</title>
        <authorList>
            <person name="Tang R."/>
        </authorList>
    </citation>
    <scope>NUCLEOTIDE SEQUENCE [LARGE SCALE GENOMIC DNA]</scope>
    <source>
        <strain evidence="8 10">FJAT-54423</strain>
    </source>
</reference>
<comment type="function">
    <text evidence="5">Sigma factors are initiation factors that promote the attachment of RNA polymerase to specific initiation sites and are then released.</text>
</comment>
<evidence type="ECO:0000256" key="2">
    <source>
        <dbReference type="ARBA" id="ARBA00023082"/>
    </source>
</evidence>
<evidence type="ECO:0000313" key="11">
    <source>
        <dbReference type="Proteomes" id="UP000677234"/>
    </source>
</evidence>
<organism evidence="8 10">
    <name type="scientific">Brevibacillus composti</name>
    <dbReference type="NCBI Taxonomy" id="2796470"/>
    <lineage>
        <taxon>Bacteria</taxon>
        <taxon>Bacillati</taxon>
        <taxon>Bacillota</taxon>
        <taxon>Bacilli</taxon>
        <taxon>Bacillales</taxon>
        <taxon>Paenibacillaceae</taxon>
        <taxon>Brevibacillus</taxon>
    </lineage>
</organism>
<dbReference type="InterPro" id="IPR013324">
    <property type="entry name" value="RNA_pol_sigma_r3/r4-like"/>
</dbReference>
<dbReference type="Pfam" id="PF04545">
    <property type="entry name" value="Sigma70_r4"/>
    <property type="match status" value="1"/>
</dbReference>
<sequence length="378" mass="44517">MTYFQINEKLRDFELVFRDKDLINFNDAKDYLREALRQELDDGYVESFLEVLGYNNIEKVNKSDNNLDDLNLDEILNMDWLPNKDTQILRNNPGSHPQNTHLLNEFHVEEETAAFDRLVVENMKLVHKVASRYLKYVVNHQLSFEDLVSEGTIGLMKAIKKFDINRDVQFSTYAVWWIRQQIIRAIIDTGTTVRIPVYMFETVLRIKRAEHSNQLHGQIPDQTEICMQLGITPSVYKQAKLVEHRFLGNTSIDQYVSEEDQDTALGDFISFESHSYPGVYDEMFFNPSLIIEQNDVRTRIHQTISNHLKPREQEIIFERFGFVDNIPKTLEQLGRRFGVTRERIRQIEAKAIRKLRARMTRKTVRDDFQWPQQTIIGG</sequence>
<dbReference type="InterPro" id="IPR007627">
    <property type="entry name" value="RNA_pol_sigma70_r2"/>
</dbReference>
<dbReference type="AlphaFoldDB" id="A0A7T5ELG6"/>
<reference evidence="9" key="2">
    <citation type="submission" date="2021-04" db="EMBL/GenBank/DDBJ databases">
        <title>Brevibacillus composti FJAT-54423, complete genome.</title>
        <authorList>
            <person name="Tang R."/>
        </authorList>
    </citation>
    <scope>NUCLEOTIDE SEQUENCE</scope>
    <source>
        <strain evidence="9">FJAT-54424</strain>
    </source>
</reference>
<dbReference type="InterPro" id="IPR007630">
    <property type="entry name" value="RNA_pol_sigma70_r4"/>
</dbReference>
<dbReference type="PROSITE" id="PS00716">
    <property type="entry name" value="SIGMA70_2"/>
    <property type="match status" value="1"/>
</dbReference>
<dbReference type="SUPFAM" id="SSF88659">
    <property type="entry name" value="Sigma3 and sigma4 domains of RNA polymerase sigma factors"/>
    <property type="match status" value="1"/>
</dbReference>
<dbReference type="KEGG" id="bcop:JD108_01695"/>
<dbReference type="CDD" id="cd06171">
    <property type="entry name" value="Sigma70_r4"/>
    <property type="match status" value="1"/>
</dbReference>
<dbReference type="Proteomes" id="UP000595847">
    <property type="component" value="Chromosome"/>
</dbReference>
<dbReference type="Gene3D" id="1.10.10.10">
    <property type="entry name" value="Winged helix-like DNA-binding domain superfamily/Winged helix DNA-binding domain"/>
    <property type="match status" value="2"/>
</dbReference>
<evidence type="ECO:0000313" key="8">
    <source>
        <dbReference type="EMBL" id="QQE74727.1"/>
    </source>
</evidence>